<proteinExistence type="inferred from homology"/>
<keyword evidence="2" id="KW-0805">Transcription regulation</keyword>
<dbReference type="eggNOG" id="COG1595">
    <property type="taxonomic scope" value="Bacteria"/>
</dbReference>
<dbReference type="NCBIfam" id="TIGR02937">
    <property type="entry name" value="sigma70-ECF"/>
    <property type="match status" value="1"/>
</dbReference>
<dbReference type="InterPro" id="IPR014284">
    <property type="entry name" value="RNA_pol_sigma-70_dom"/>
</dbReference>
<evidence type="ECO:0000256" key="2">
    <source>
        <dbReference type="ARBA" id="ARBA00023015"/>
    </source>
</evidence>
<dbReference type="InterPro" id="IPR013249">
    <property type="entry name" value="RNA_pol_sigma70_r4_t2"/>
</dbReference>
<name>B6ITM9_RHOCS</name>
<dbReference type="STRING" id="414684.RC1_1934"/>
<evidence type="ECO:0000256" key="1">
    <source>
        <dbReference type="ARBA" id="ARBA00010641"/>
    </source>
</evidence>
<evidence type="ECO:0000313" key="7">
    <source>
        <dbReference type="EMBL" id="ACI99330.1"/>
    </source>
</evidence>
<keyword evidence="3" id="KW-0731">Sigma factor</keyword>
<dbReference type="Gene3D" id="1.10.10.10">
    <property type="entry name" value="Winged helix-like DNA-binding domain superfamily/Winged helix DNA-binding domain"/>
    <property type="match status" value="1"/>
</dbReference>
<dbReference type="SUPFAM" id="SSF88946">
    <property type="entry name" value="Sigma2 domain of RNA polymerase sigma factors"/>
    <property type="match status" value="1"/>
</dbReference>
<organism evidence="7 8">
    <name type="scientific">Rhodospirillum centenum (strain ATCC 51521 / SW)</name>
    <dbReference type="NCBI Taxonomy" id="414684"/>
    <lineage>
        <taxon>Bacteria</taxon>
        <taxon>Pseudomonadati</taxon>
        <taxon>Pseudomonadota</taxon>
        <taxon>Alphaproteobacteria</taxon>
        <taxon>Rhodospirillales</taxon>
        <taxon>Rhodospirillaceae</taxon>
        <taxon>Rhodospirillum</taxon>
    </lineage>
</organism>
<dbReference type="GO" id="GO:0006352">
    <property type="term" value="P:DNA-templated transcription initiation"/>
    <property type="evidence" value="ECO:0007669"/>
    <property type="project" value="InterPro"/>
</dbReference>
<evidence type="ECO:0000256" key="4">
    <source>
        <dbReference type="ARBA" id="ARBA00023163"/>
    </source>
</evidence>
<keyword evidence="8" id="KW-1185">Reference proteome</keyword>
<dbReference type="InterPro" id="IPR036388">
    <property type="entry name" value="WH-like_DNA-bd_sf"/>
</dbReference>
<feature type="region of interest" description="Disordered" evidence="5">
    <location>
        <begin position="1"/>
        <end position="35"/>
    </location>
</feature>
<dbReference type="SUPFAM" id="SSF88659">
    <property type="entry name" value="Sigma3 and sigma4 domains of RNA polymerase sigma factors"/>
    <property type="match status" value="1"/>
</dbReference>
<keyword evidence="4" id="KW-0804">Transcription</keyword>
<feature type="compositionally biased region" description="Basic and acidic residues" evidence="5">
    <location>
        <begin position="1"/>
        <end position="30"/>
    </location>
</feature>
<dbReference type="Gene3D" id="1.10.1740.10">
    <property type="match status" value="1"/>
</dbReference>
<comment type="similarity">
    <text evidence="1">Belongs to the sigma-70 factor family. ECF subfamily.</text>
</comment>
<dbReference type="GO" id="GO:0016987">
    <property type="term" value="F:sigma factor activity"/>
    <property type="evidence" value="ECO:0007669"/>
    <property type="project" value="UniProtKB-KW"/>
</dbReference>
<dbReference type="GO" id="GO:0003677">
    <property type="term" value="F:DNA binding"/>
    <property type="evidence" value="ECO:0007669"/>
    <property type="project" value="InterPro"/>
</dbReference>
<evidence type="ECO:0000313" key="8">
    <source>
        <dbReference type="Proteomes" id="UP000001591"/>
    </source>
</evidence>
<dbReference type="InterPro" id="IPR039425">
    <property type="entry name" value="RNA_pol_sigma-70-like"/>
</dbReference>
<reference evidence="7 8" key="1">
    <citation type="journal article" date="2010" name="BMC Genomics">
        <title>Metabolic flexibility revealed in the genome of the cyst-forming alpha-1 proteobacterium Rhodospirillum centenum.</title>
        <authorList>
            <person name="Lu Y.K."/>
            <person name="Marden J."/>
            <person name="Han M."/>
            <person name="Swingley W.D."/>
            <person name="Mastrian S.D."/>
            <person name="Chowdhury S.R."/>
            <person name="Hao J."/>
            <person name="Helmy T."/>
            <person name="Kim S."/>
            <person name="Kurdoglu A.A."/>
            <person name="Matthies H.J."/>
            <person name="Rollo D."/>
            <person name="Stothard P."/>
            <person name="Blankenship R.E."/>
            <person name="Bauer C.E."/>
            <person name="Touchman J.W."/>
        </authorList>
    </citation>
    <scope>NUCLEOTIDE SEQUENCE [LARGE SCALE GENOMIC DNA]</scope>
    <source>
        <strain evidence="8">ATCC 51521 / SW</strain>
    </source>
</reference>
<feature type="domain" description="RNA polymerase sigma factor 70 region 4 type 2" evidence="6">
    <location>
        <begin position="137"/>
        <end position="189"/>
    </location>
</feature>
<accession>B6ITM9</accession>
<evidence type="ECO:0000256" key="5">
    <source>
        <dbReference type="SAM" id="MobiDB-lite"/>
    </source>
</evidence>
<dbReference type="Proteomes" id="UP000001591">
    <property type="component" value="Chromosome"/>
</dbReference>
<dbReference type="InterPro" id="IPR013325">
    <property type="entry name" value="RNA_pol_sigma_r2"/>
</dbReference>
<evidence type="ECO:0000259" key="6">
    <source>
        <dbReference type="Pfam" id="PF08281"/>
    </source>
</evidence>
<sequence length="201" mass="23109">MVSDARRGRDEAWRVSRHKGEGSAHRRQESPGDTVEAAEHRALLRRFFQRRLRAPDDIEDHIQEVYCRVLATAAQQKKIQSWRGILLRTASTVWIDQFRRDRARLRDHHVDLLSENDAHADPSASPEDVAAARRTLRDVEAALMELEPICRQAFMLARYEGFSHRDIAERLGIPTVSVGRHVERALAHLARRLAECDGDPR</sequence>
<dbReference type="EMBL" id="CP000613">
    <property type="protein sequence ID" value="ACI99330.1"/>
    <property type="molecule type" value="Genomic_DNA"/>
</dbReference>
<dbReference type="PANTHER" id="PTHR43133:SF63">
    <property type="entry name" value="RNA POLYMERASE SIGMA FACTOR FECI-RELATED"/>
    <property type="match status" value="1"/>
</dbReference>
<dbReference type="HOGENOM" id="CLU_047691_12_2_5"/>
<gene>
    <name evidence="7" type="ordered locus">RC1_1934</name>
</gene>
<dbReference type="Pfam" id="PF08281">
    <property type="entry name" value="Sigma70_r4_2"/>
    <property type="match status" value="1"/>
</dbReference>
<dbReference type="OrthoDB" id="9794372at2"/>
<dbReference type="KEGG" id="rce:RC1_1934"/>
<protein>
    <submittedName>
        <fullName evidence="7">RNA polymerase sigma-70 factor, ECF family protein</fullName>
    </submittedName>
</protein>
<dbReference type="InterPro" id="IPR013324">
    <property type="entry name" value="RNA_pol_sigma_r3/r4-like"/>
</dbReference>
<dbReference type="AlphaFoldDB" id="B6ITM9"/>
<dbReference type="PANTHER" id="PTHR43133">
    <property type="entry name" value="RNA POLYMERASE ECF-TYPE SIGMA FACTO"/>
    <property type="match status" value="1"/>
</dbReference>
<evidence type="ECO:0000256" key="3">
    <source>
        <dbReference type="ARBA" id="ARBA00023082"/>
    </source>
</evidence>